<feature type="region of interest" description="Disordered" evidence="1">
    <location>
        <begin position="411"/>
        <end position="442"/>
    </location>
</feature>
<feature type="compositionally biased region" description="Basic residues" evidence="1">
    <location>
        <begin position="411"/>
        <end position="421"/>
    </location>
</feature>
<accession>A0A6J4MK99</accession>
<dbReference type="AlphaFoldDB" id="A0A6J4MK99"/>
<gene>
    <name evidence="2" type="ORF">AVDCRST_MAG11-4193</name>
</gene>
<feature type="non-terminal residue" evidence="2">
    <location>
        <position position="1"/>
    </location>
</feature>
<feature type="region of interest" description="Disordered" evidence="1">
    <location>
        <begin position="141"/>
        <end position="346"/>
    </location>
</feature>
<feature type="compositionally biased region" description="Basic residues" evidence="1">
    <location>
        <begin position="11"/>
        <end position="21"/>
    </location>
</feature>
<sequence>RRGREPLGRAGARRRDWHRRAGGPVARRGAGDEGGGGAAERAVELRVFQPRLPERQGRRRRVALDRRRRRRQPGGWLHRGRLRAVRGQLRHPRLPERHALLRRAGRHRQERAERDLLHPRGERAHAGRLGVVRRGLLLRPRPAARGGKPQPELRRVRGEQRGRDVLHARARPDRCRERQPPRDGVRRGRHERRARARVPAPHQLLAQDRRQRGVGRGGVAERGAEPRRRGGGVLRRDEAHAALEHRGGPDPRQPAHDRRVQRVPGVELRPAPRLPAEPERQLALRGRRLAGDARRDVAVPAVRHRPHRRRRDGDVQGARQQPAPRLPERERGARWQRAQPGARLGGGAVHRRLEHRAEHPDVVPVRELELPRPVRELPQQHGVPAQGHHARERRRGAVVAHRGRRGVPALRRRARHRRHRAALGGRRAAAGGGAARAHPHAV</sequence>
<proteinExistence type="predicted"/>
<protein>
    <submittedName>
        <fullName evidence="2">Uncharacterized protein</fullName>
    </submittedName>
</protein>
<feature type="non-terminal residue" evidence="2">
    <location>
        <position position="442"/>
    </location>
</feature>
<evidence type="ECO:0000256" key="1">
    <source>
        <dbReference type="SAM" id="MobiDB-lite"/>
    </source>
</evidence>
<reference evidence="2" key="1">
    <citation type="submission" date="2020-02" db="EMBL/GenBank/DDBJ databases">
        <authorList>
            <person name="Meier V. D."/>
        </authorList>
    </citation>
    <scope>NUCLEOTIDE SEQUENCE</scope>
    <source>
        <strain evidence="2">AVDCRST_MAG11</strain>
    </source>
</reference>
<evidence type="ECO:0000313" key="2">
    <source>
        <dbReference type="EMBL" id="CAA9362112.1"/>
    </source>
</evidence>
<feature type="compositionally biased region" description="Basic and acidic residues" evidence="1">
    <location>
        <begin position="151"/>
        <end position="186"/>
    </location>
</feature>
<feature type="compositionally biased region" description="Basic residues" evidence="1">
    <location>
        <begin position="187"/>
        <end position="196"/>
    </location>
</feature>
<name>A0A6J4MK99_9BACT</name>
<feature type="region of interest" description="Disordered" evidence="1">
    <location>
        <begin position="1"/>
        <end position="40"/>
    </location>
</feature>
<organism evidence="2">
    <name type="scientific">uncultured Gemmatimonadaceae bacterium</name>
    <dbReference type="NCBI Taxonomy" id="246130"/>
    <lineage>
        <taxon>Bacteria</taxon>
        <taxon>Pseudomonadati</taxon>
        <taxon>Gemmatimonadota</taxon>
        <taxon>Gemmatimonadia</taxon>
        <taxon>Gemmatimonadales</taxon>
        <taxon>Gemmatimonadaceae</taxon>
        <taxon>environmental samples</taxon>
    </lineage>
</organism>
<dbReference type="EMBL" id="CADCTU010000897">
    <property type="protein sequence ID" value="CAA9362112.1"/>
    <property type="molecule type" value="Genomic_DNA"/>
</dbReference>
<feature type="compositionally biased region" description="Basic and acidic residues" evidence="1">
    <location>
        <begin position="222"/>
        <end position="260"/>
    </location>
</feature>